<name>A0A811G5L4_9GAMM</name>
<dbReference type="RefSeq" id="WP_174558203.1">
    <property type="nucleotide sequence ID" value="NZ_CADDTS010000004.1"/>
</dbReference>
<dbReference type="InterPro" id="IPR014054">
    <property type="entry name" value="Phage_regulatory_Rha"/>
</dbReference>
<dbReference type="EMBL" id="CADDTS010000004">
    <property type="protein sequence ID" value="CAB1207602.1"/>
    <property type="molecule type" value="Genomic_DNA"/>
</dbReference>
<proteinExistence type="predicted"/>
<sequence length="158" mass="18583">MNKKLTISSLKFSKDFGLHHKNVLRTIRGFKCSKEFNERNFELVEYVDAKGEKRPMYEITQQGFTFLISRTSGRVNDQYVEMYINAYEEMAQQLSHEEKSLHYQLNQFTLQYMYAEDGASNAGRDLQYLGKKVKPELRRKIQELMDKIQLKLPLLGGT</sequence>
<dbReference type="NCBIfam" id="TIGR02681">
    <property type="entry name" value="phage_pRha"/>
    <property type="match status" value="1"/>
</dbReference>
<dbReference type="Pfam" id="PF09669">
    <property type="entry name" value="Phage_pRha"/>
    <property type="match status" value="1"/>
</dbReference>
<evidence type="ECO:0000313" key="2">
    <source>
        <dbReference type="Proteomes" id="UP000489961"/>
    </source>
</evidence>
<dbReference type="Proteomes" id="UP000489961">
    <property type="component" value="Unassembled WGS sequence"/>
</dbReference>
<evidence type="ECO:0000313" key="1">
    <source>
        <dbReference type="EMBL" id="CAB1207602.1"/>
    </source>
</evidence>
<gene>
    <name evidence="1" type="ORF">SFB21_0190</name>
</gene>
<accession>A0A811G5L4</accession>
<dbReference type="AlphaFoldDB" id="A0A811G5L4"/>
<protein>
    <submittedName>
        <fullName evidence="1">Phage regulatory protein Rha (Phage_pRha)</fullName>
    </submittedName>
</protein>
<reference evidence="1 2" key="1">
    <citation type="submission" date="2020-02" db="EMBL/GenBank/DDBJ databases">
        <authorList>
            <person name="Chaudhuri R."/>
        </authorList>
    </citation>
    <scope>NUCLEOTIDE SEQUENCE [LARGE SCALE GENOMIC DNA]</scope>
    <source>
        <strain evidence="1">SFB21</strain>
    </source>
</reference>
<comment type="caution">
    <text evidence="1">The sequence shown here is derived from an EMBL/GenBank/DDBJ whole genome shotgun (WGS) entry which is preliminary data.</text>
</comment>
<organism evidence="1 2">
    <name type="scientific">Acinetobacter bouvetii</name>
    <dbReference type="NCBI Taxonomy" id="202951"/>
    <lineage>
        <taxon>Bacteria</taxon>
        <taxon>Pseudomonadati</taxon>
        <taxon>Pseudomonadota</taxon>
        <taxon>Gammaproteobacteria</taxon>
        <taxon>Moraxellales</taxon>
        <taxon>Moraxellaceae</taxon>
        <taxon>Acinetobacter</taxon>
    </lineage>
</organism>